<feature type="domain" description="Core-binding (CB)" evidence="7">
    <location>
        <begin position="179"/>
        <end position="283"/>
    </location>
</feature>
<keyword evidence="9" id="KW-1185">Reference proteome</keyword>
<accession>A0ABS3M157</accession>
<evidence type="ECO:0000256" key="3">
    <source>
        <dbReference type="ARBA" id="ARBA00023125"/>
    </source>
</evidence>
<evidence type="ECO:0000313" key="9">
    <source>
        <dbReference type="Proteomes" id="UP000664771"/>
    </source>
</evidence>
<gene>
    <name evidence="8" type="ORF">J2D73_19245</name>
</gene>
<dbReference type="PROSITE" id="PS51900">
    <property type="entry name" value="CB"/>
    <property type="match status" value="1"/>
</dbReference>
<dbReference type="InterPro" id="IPR011010">
    <property type="entry name" value="DNA_brk_join_enz"/>
</dbReference>
<evidence type="ECO:0000259" key="7">
    <source>
        <dbReference type="PROSITE" id="PS51900"/>
    </source>
</evidence>
<dbReference type="EMBL" id="JAFVMF010000036">
    <property type="protein sequence ID" value="MBO1361922.1"/>
    <property type="molecule type" value="Genomic_DNA"/>
</dbReference>
<dbReference type="PROSITE" id="PS51898">
    <property type="entry name" value="TYR_RECOMBINASE"/>
    <property type="match status" value="1"/>
</dbReference>
<comment type="caution">
    <text evidence="8">The sequence shown here is derived from an EMBL/GenBank/DDBJ whole genome shotgun (WGS) entry which is preliminary data.</text>
</comment>
<dbReference type="InterPro" id="IPR010998">
    <property type="entry name" value="Integrase_recombinase_N"/>
</dbReference>
<evidence type="ECO:0000256" key="1">
    <source>
        <dbReference type="ARBA" id="ARBA00008857"/>
    </source>
</evidence>
<dbReference type="PANTHER" id="PTHR30349">
    <property type="entry name" value="PHAGE INTEGRASE-RELATED"/>
    <property type="match status" value="1"/>
</dbReference>
<dbReference type="Gene3D" id="1.10.443.10">
    <property type="entry name" value="Intergrase catalytic core"/>
    <property type="match status" value="1"/>
</dbReference>
<dbReference type="PANTHER" id="PTHR30349:SF41">
    <property type="entry name" value="INTEGRASE_RECOMBINASE PROTEIN MJ0367-RELATED"/>
    <property type="match status" value="1"/>
</dbReference>
<protein>
    <submittedName>
        <fullName evidence="8">Tyrosine-type recombinase/integrase</fullName>
    </submittedName>
</protein>
<dbReference type="InterPro" id="IPR013762">
    <property type="entry name" value="Integrase-like_cat_sf"/>
</dbReference>
<keyword evidence="2" id="KW-0229">DNA integration</keyword>
<sequence>MNIFRRGHSWAVRFHIPRERRADVGRAYGAATGHKAEIVKALGTSDRAEAIARRPKALEAIRQEVDARLVAAGLPPLHGDWKPAWAFAWSEPEAVITEALEARKEIADASPVEDETDEVWVDAPNGGLRRSTMSTSERDRKISTLQDVLRDRVDELENAGKDADAYIKTFWPVAFGEATPLGELLDRWIRDIEGGLRRQTIMGHRLAFRLLGEFLMTQGTRFTDTVPADEQATAHIRATAIETVTKKRVGEFPEWLAQGRHGLSAKTIQSRISPLKTFWDWAERKGYSEANPWLGATTGLKKRAEQQKVAKAEERPFTETEIVALLHADPDEGKRWKYGPAIFDLLRLGLLTGARQNELCSLTRGRVIEPSAEGGLWAIRVTNDVAKTKNAQRLIPIHPLVQSILERRLASAGEEPDALLFPELPPGGPDGKRSWTFAKRFSEFRKRVLGEDHHTDFHSLRRTFLTYMEEANANGASACTELVRDHLAGHKPQSLAGSTYVAKQFDRGLYDRAILGMVEKGMPEGVRAAL</sequence>
<name>A0ABS3M157_9PROT</name>
<evidence type="ECO:0000259" key="6">
    <source>
        <dbReference type="PROSITE" id="PS51898"/>
    </source>
</evidence>
<organism evidence="8 9">
    <name type="scientific">Acetobacter sacchari</name>
    <dbReference type="NCBI Taxonomy" id="2661687"/>
    <lineage>
        <taxon>Bacteria</taxon>
        <taxon>Pseudomonadati</taxon>
        <taxon>Pseudomonadota</taxon>
        <taxon>Alphaproteobacteria</taxon>
        <taxon>Acetobacterales</taxon>
        <taxon>Acetobacteraceae</taxon>
        <taxon>Acetobacter</taxon>
    </lineage>
</organism>
<evidence type="ECO:0000256" key="5">
    <source>
        <dbReference type="PROSITE-ProRule" id="PRU01248"/>
    </source>
</evidence>
<evidence type="ECO:0000256" key="4">
    <source>
        <dbReference type="ARBA" id="ARBA00023172"/>
    </source>
</evidence>
<dbReference type="SUPFAM" id="SSF56349">
    <property type="entry name" value="DNA breaking-rejoining enzymes"/>
    <property type="match status" value="1"/>
</dbReference>
<reference evidence="8 9" key="1">
    <citation type="submission" date="2021-03" db="EMBL/GenBank/DDBJ databases">
        <title>The complete genome sequence of Acetobacter sacchari TBRC 11175.</title>
        <authorList>
            <person name="Charoenyingcharoen P."/>
            <person name="Yukphan P."/>
        </authorList>
    </citation>
    <scope>NUCLEOTIDE SEQUENCE [LARGE SCALE GENOMIC DNA]</scope>
    <source>
        <strain evidence="8 9">TBRC 11175</strain>
    </source>
</reference>
<keyword evidence="3 5" id="KW-0238">DNA-binding</keyword>
<comment type="similarity">
    <text evidence="1">Belongs to the 'phage' integrase family.</text>
</comment>
<keyword evidence="4" id="KW-0233">DNA recombination</keyword>
<dbReference type="InterPro" id="IPR002104">
    <property type="entry name" value="Integrase_catalytic"/>
</dbReference>
<dbReference type="Proteomes" id="UP000664771">
    <property type="component" value="Unassembled WGS sequence"/>
</dbReference>
<evidence type="ECO:0000313" key="8">
    <source>
        <dbReference type="EMBL" id="MBO1361922.1"/>
    </source>
</evidence>
<dbReference type="InterPro" id="IPR050090">
    <property type="entry name" value="Tyrosine_recombinase_XerCD"/>
</dbReference>
<dbReference type="Gene3D" id="1.10.150.130">
    <property type="match status" value="1"/>
</dbReference>
<evidence type="ECO:0000256" key="2">
    <source>
        <dbReference type="ARBA" id="ARBA00022908"/>
    </source>
</evidence>
<dbReference type="Pfam" id="PF00589">
    <property type="entry name" value="Phage_integrase"/>
    <property type="match status" value="1"/>
</dbReference>
<dbReference type="InterPro" id="IPR044068">
    <property type="entry name" value="CB"/>
</dbReference>
<feature type="domain" description="Tyr recombinase" evidence="6">
    <location>
        <begin position="312"/>
        <end position="514"/>
    </location>
</feature>
<proteinExistence type="inferred from homology"/>